<organism evidence="1 2">
    <name type="scientific">Eleutherodactylus coqui</name>
    <name type="common">Puerto Rican coqui</name>
    <dbReference type="NCBI Taxonomy" id="57060"/>
    <lineage>
        <taxon>Eukaryota</taxon>
        <taxon>Metazoa</taxon>
        <taxon>Chordata</taxon>
        <taxon>Craniata</taxon>
        <taxon>Vertebrata</taxon>
        <taxon>Euteleostomi</taxon>
        <taxon>Amphibia</taxon>
        <taxon>Batrachia</taxon>
        <taxon>Anura</taxon>
        <taxon>Neobatrachia</taxon>
        <taxon>Hyloidea</taxon>
        <taxon>Eleutherodactylidae</taxon>
        <taxon>Eleutherodactylinae</taxon>
        <taxon>Eleutherodactylus</taxon>
        <taxon>Eleutherodactylus</taxon>
    </lineage>
</organism>
<gene>
    <name evidence="1" type="ORF">GDO78_003972</name>
</gene>
<evidence type="ECO:0000313" key="2">
    <source>
        <dbReference type="Proteomes" id="UP000770717"/>
    </source>
</evidence>
<proteinExistence type="predicted"/>
<dbReference type="AlphaFoldDB" id="A0A8J6EVF8"/>
<comment type="caution">
    <text evidence="1">The sequence shown here is derived from an EMBL/GenBank/DDBJ whole genome shotgun (WGS) entry which is preliminary data.</text>
</comment>
<dbReference type="EMBL" id="WNTK01000012">
    <property type="protein sequence ID" value="KAG9475858.1"/>
    <property type="molecule type" value="Genomic_DNA"/>
</dbReference>
<reference evidence="1" key="1">
    <citation type="thesis" date="2020" institute="ProQuest LLC" country="789 East Eisenhower Parkway, Ann Arbor, MI, USA">
        <title>Comparative Genomics and Chromosome Evolution.</title>
        <authorList>
            <person name="Mudd A.B."/>
        </authorList>
    </citation>
    <scope>NUCLEOTIDE SEQUENCE</scope>
    <source>
        <strain evidence="1">HN-11 Male</strain>
        <tissue evidence="1">Kidney and liver</tissue>
    </source>
</reference>
<sequence length="79" mass="9634">MLLVQFLKNCNYFVYIPVFAVVVCEKKAEKYENRFQQEEFVTPPINNDATRCKIKVRDDMLQERRRVGAGHFYKCWRRR</sequence>
<dbReference type="Proteomes" id="UP000770717">
    <property type="component" value="Unassembled WGS sequence"/>
</dbReference>
<name>A0A8J6EVF8_ELECQ</name>
<accession>A0A8J6EVF8</accession>
<evidence type="ECO:0000313" key="1">
    <source>
        <dbReference type="EMBL" id="KAG9475858.1"/>
    </source>
</evidence>
<keyword evidence="2" id="KW-1185">Reference proteome</keyword>
<protein>
    <submittedName>
        <fullName evidence="1">Uncharacterized protein</fullName>
    </submittedName>
</protein>